<feature type="region of interest" description="Disordered" evidence="1">
    <location>
        <begin position="108"/>
        <end position="129"/>
    </location>
</feature>
<keyword evidence="3" id="KW-1185">Reference proteome</keyword>
<dbReference type="Proteomes" id="UP001279734">
    <property type="component" value="Unassembled WGS sequence"/>
</dbReference>
<feature type="compositionally biased region" description="Polar residues" evidence="1">
    <location>
        <begin position="52"/>
        <end position="79"/>
    </location>
</feature>
<sequence>MNQKRNFRNKARVGTKQPQQPHQPSRPYRDQAKAPRQQGSSQEKIPAVCDRMTNQQQEQYGKSLHNSILTKQQPKQSGHSDYGRPPNQPNSKLAKEFHTVIEVAMPGTWATSAHSQSNDPQDSRTIHGQ</sequence>
<comment type="caution">
    <text evidence="2">The sequence shown here is derived from an EMBL/GenBank/DDBJ whole genome shotgun (WGS) entry which is preliminary data.</text>
</comment>
<gene>
    <name evidence="2" type="ORF">Nepgr_020437</name>
</gene>
<evidence type="ECO:0000256" key="1">
    <source>
        <dbReference type="SAM" id="MobiDB-lite"/>
    </source>
</evidence>
<accession>A0AAD3SXB0</accession>
<feature type="region of interest" description="Disordered" evidence="1">
    <location>
        <begin position="1"/>
        <end position="96"/>
    </location>
</feature>
<feature type="compositionally biased region" description="Polar residues" evidence="1">
    <location>
        <begin position="109"/>
        <end position="120"/>
    </location>
</feature>
<protein>
    <submittedName>
        <fullName evidence="2">Uncharacterized protein</fullName>
    </submittedName>
</protein>
<name>A0AAD3SXB0_NEPGR</name>
<proteinExistence type="predicted"/>
<evidence type="ECO:0000313" key="2">
    <source>
        <dbReference type="EMBL" id="GMH18596.1"/>
    </source>
</evidence>
<reference evidence="2" key="1">
    <citation type="submission" date="2023-05" db="EMBL/GenBank/DDBJ databases">
        <title>Nepenthes gracilis genome sequencing.</title>
        <authorList>
            <person name="Fukushima K."/>
        </authorList>
    </citation>
    <scope>NUCLEOTIDE SEQUENCE</scope>
    <source>
        <strain evidence="2">SING2019-196</strain>
    </source>
</reference>
<dbReference type="AlphaFoldDB" id="A0AAD3SXB0"/>
<dbReference type="EMBL" id="BSYO01000019">
    <property type="protein sequence ID" value="GMH18596.1"/>
    <property type="molecule type" value="Genomic_DNA"/>
</dbReference>
<organism evidence="2 3">
    <name type="scientific">Nepenthes gracilis</name>
    <name type="common">Slender pitcher plant</name>
    <dbReference type="NCBI Taxonomy" id="150966"/>
    <lineage>
        <taxon>Eukaryota</taxon>
        <taxon>Viridiplantae</taxon>
        <taxon>Streptophyta</taxon>
        <taxon>Embryophyta</taxon>
        <taxon>Tracheophyta</taxon>
        <taxon>Spermatophyta</taxon>
        <taxon>Magnoliopsida</taxon>
        <taxon>eudicotyledons</taxon>
        <taxon>Gunneridae</taxon>
        <taxon>Pentapetalae</taxon>
        <taxon>Caryophyllales</taxon>
        <taxon>Nepenthaceae</taxon>
        <taxon>Nepenthes</taxon>
    </lineage>
</organism>
<evidence type="ECO:0000313" key="3">
    <source>
        <dbReference type="Proteomes" id="UP001279734"/>
    </source>
</evidence>
<feature type="compositionally biased region" description="Basic residues" evidence="1">
    <location>
        <begin position="1"/>
        <end position="13"/>
    </location>
</feature>